<reference evidence="3" key="1">
    <citation type="submission" date="2017-06" db="EMBL/GenBank/DDBJ databases">
        <authorList>
            <person name="Varghese N."/>
            <person name="Submissions S."/>
        </authorList>
    </citation>
    <scope>NUCLEOTIDE SEQUENCE [LARGE SCALE GENOMIC DNA]</scope>
    <source>
        <strain evidence="3">LNB2</strain>
    </source>
</reference>
<protein>
    <submittedName>
        <fullName evidence="2">Predicted flavoprotein CzcO associated with the cation diffusion facilitator CzcD</fullName>
    </submittedName>
</protein>
<dbReference type="RefSeq" id="WP_218821480.1">
    <property type="nucleotide sequence ID" value="NZ_FZOS01000051.1"/>
</dbReference>
<dbReference type="EMBL" id="FZOS01000051">
    <property type="protein sequence ID" value="SNT16866.1"/>
    <property type="molecule type" value="Genomic_DNA"/>
</dbReference>
<organism evidence="2 3">
    <name type="scientific">Edaphosphingomonas laterariae</name>
    <dbReference type="NCBI Taxonomy" id="861865"/>
    <lineage>
        <taxon>Bacteria</taxon>
        <taxon>Pseudomonadati</taxon>
        <taxon>Pseudomonadota</taxon>
        <taxon>Alphaproteobacteria</taxon>
        <taxon>Sphingomonadales</taxon>
        <taxon>Rhizorhabdaceae</taxon>
        <taxon>Edaphosphingomonas</taxon>
    </lineage>
</organism>
<gene>
    <name evidence="2" type="ORF">SAMN06295912_15113</name>
</gene>
<dbReference type="PANTHER" id="PTHR42877:SF4">
    <property type="entry name" value="FAD_NAD(P)-BINDING DOMAIN-CONTAINING PROTEIN-RELATED"/>
    <property type="match status" value="1"/>
</dbReference>
<accession>A0A239KET0</accession>
<proteinExistence type="predicted"/>
<sequence length="664" mass="73736">MHGVKPAGTGADGDMLDVAIDALDPILALMALIQISGDRTLLHRYWDALDGRQESVVEAFRDIDAHDARAPVDPAIARDIRDALRVAVRSARPAVMPQLDMPMFRRMSRLLLGRDLPEMSMAVAFQHAGFTTDTRVRAAKQVPPADFKVIVVGAGMMGINAAVKLQQAGFDYTVLEALDKVGGNWLTNTYPGAAVDTPSRVYSFSFEPNASWTQFYPRGPEFLSYLDRVTDKYGLRDRIRFGTWVEGAEWDEARKIWTVKAVRDGKPETHECHVLIMAVGPNNNPNYPAVKNLDRFKGPVIHSAVWDHSVDLSGKKVVLVGTGCSGVQVATAIADRVSELVIVQRQPEHIIPNPQAHAPVAELERIAMERIPFVVNWKRLQSLESQMGDMHGMVLKDEEHAAKTGGFGPINDGMRMMCDHYVRSHFPDDPAMVELLTPNFPVFAKRPILDCGFYDTLKKPNVSIVRGELVEADEQAVILSDGTRVECDVLLLSTGYELHFGRQFDIRGTGGKSLKDAFDPHPFSYEGMLINGFPNFVFMGAPYSYLVANHAVVSEQQVHYIVELLQWMVDDQLSAFDVTPEATRAFVDDVDTNLANSAWVQCGSAHGYYRDKGADGQKKVILAIPRHNSRIWHDLRAPRQADFTVIRRDGAAPAADRPMPMLTI</sequence>
<evidence type="ECO:0000313" key="3">
    <source>
        <dbReference type="Proteomes" id="UP000198281"/>
    </source>
</evidence>
<dbReference type="AlphaFoldDB" id="A0A239KET0"/>
<feature type="domain" description="FAD/NAD(P)-binding" evidence="1">
    <location>
        <begin position="147"/>
        <end position="356"/>
    </location>
</feature>
<evidence type="ECO:0000313" key="2">
    <source>
        <dbReference type="EMBL" id="SNT16866.1"/>
    </source>
</evidence>
<dbReference type="InterPro" id="IPR023753">
    <property type="entry name" value="FAD/NAD-binding_dom"/>
</dbReference>
<dbReference type="PRINTS" id="PR00411">
    <property type="entry name" value="PNDRDTASEI"/>
</dbReference>
<dbReference type="GO" id="GO:0016491">
    <property type="term" value="F:oxidoreductase activity"/>
    <property type="evidence" value="ECO:0007669"/>
    <property type="project" value="InterPro"/>
</dbReference>
<name>A0A239KET0_9SPHN</name>
<dbReference type="PRINTS" id="PR00368">
    <property type="entry name" value="FADPNR"/>
</dbReference>
<dbReference type="Pfam" id="PF07992">
    <property type="entry name" value="Pyr_redox_2"/>
    <property type="match status" value="1"/>
</dbReference>
<dbReference type="Gene3D" id="3.50.50.60">
    <property type="entry name" value="FAD/NAD(P)-binding domain"/>
    <property type="match status" value="2"/>
</dbReference>
<dbReference type="PANTHER" id="PTHR42877">
    <property type="entry name" value="L-ORNITHINE N(5)-MONOOXYGENASE-RELATED"/>
    <property type="match status" value="1"/>
</dbReference>
<dbReference type="InterPro" id="IPR051209">
    <property type="entry name" value="FAD-bind_Monooxygenase_sf"/>
</dbReference>
<dbReference type="InterPro" id="IPR036188">
    <property type="entry name" value="FAD/NAD-bd_sf"/>
</dbReference>
<dbReference type="Proteomes" id="UP000198281">
    <property type="component" value="Unassembled WGS sequence"/>
</dbReference>
<evidence type="ECO:0000259" key="1">
    <source>
        <dbReference type="Pfam" id="PF07992"/>
    </source>
</evidence>
<keyword evidence="3" id="KW-1185">Reference proteome</keyword>
<dbReference type="SUPFAM" id="SSF51905">
    <property type="entry name" value="FAD/NAD(P)-binding domain"/>
    <property type="match status" value="2"/>
</dbReference>